<organism evidence="4 5">
    <name type="scientific">Luethyella okanaganae</name>
    <dbReference type="NCBI Taxonomy" id="69372"/>
    <lineage>
        <taxon>Bacteria</taxon>
        <taxon>Bacillati</taxon>
        <taxon>Actinomycetota</taxon>
        <taxon>Actinomycetes</taxon>
        <taxon>Micrococcales</taxon>
        <taxon>Microbacteriaceae</taxon>
        <taxon>Luethyella</taxon>
    </lineage>
</organism>
<dbReference type="Pfam" id="PF02909">
    <property type="entry name" value="TetR_C_1"/>
    <property type="match status" value="1"/>
</dbReference>
<sequence length="194" mass="21192">MVAVTMRATAASLGVEAMSLYNHVANRADLIDGMVDAVFAEIELSGGDGCWRGHMRRLAVSTRRVLQRHPWATGMLDSRSKPGPATLRHHDSMLGILRRSGFSPTMAVHVLSVLDSYVYGSVLQERSLPLDEIRSLESAAAELLRSLPVNEYPYLAEVAIERSAKNNSVPQAGEEFEFGLDLILSALTPDDLTT</sequence>
<dbReference type="SUPFAM" id="SSF48498">
    <property type="entry name" value="Tetracyclin repressor-like, C-terminal domain"/>
    <property type="match status" value="1"/>
</dbReference>
<dbReference type="EMBL" id="JBHSTP010000001">
    <property type="protein sequence ID" value="MFC6355935.1"/>
    <property type="molecule type" value="Genomic_DNA"/>
</dbReference>
<reference evidence="5" key="1">
    <citation type="journal article" date="2019" name="Int. J. Syst. Evol. Microbiol.">
        <title>The Global Catalogue of Microorganisms (GCM) 10K type strain sequencing project: providing services to taxonomists for standard genome sequencing and annotation.</title>
        <authorList>
            <consortium name="The Broad Institute Genomics Platform"/>
            <consortium name="The Broad Institute Genome Sequencing Center for Infectious Disease"/>
            <person name="Wu L."/>
            <person name="Ma J."/>
        </authorList>
    </citation>
    <scope>NUCLEOTIDE SEQUENCE [LARGE SCALE GENOMIC DNA]</scope>
    <source>
        <strain evidence="5">CCUG 43304</strain>
    </source>
</reference>
<evidence type="ECO:0000256" key="2">
    <source>
        <dbReference type="ARBA" id="ARBA00023163"/>
    </source>
</evidence>
<evidence type="ECO:0000256" key="1">
    <source>
        <dbReference type="ARBA" id="ARBA00023015"/>
    </source>
</evidence>
<name>A0ABW1VFR8_9MICO</name>
<gene>
    <name evidence="4" type="ORF">ACFQB0_07420</name>
</gene>
<protein>
    <submittedName>
        <fullName evidence="4">TetR/AcrR family transcriptional regulator C-terminal domain-containing protein</fullName>
    </submittedName>
</protein>
<dbReference type="InterPro" id="IPR004111">
    <property type="entry name" value="Repressor_TetR_C"/>
</dbReference>
<proteinExistence type="predicted"/>
<dbReference type="Gene3D" id="1.10.357.10">
    <property type="entry name" value="Tetracycline Repressor, domain 2"/>
    <property type="match status" value="1"/>
</dbReference>
<accession>A0ABW1VFR8</accession>
<feature type="domain" description="Tetracycline repressor TetR C-terminal" evidence="3">
    <location>
        <begin position="47"/>
        <end position="186"/>
    </location>
</feature>
<dbReference type="RefSeq" id="WP_386729454.1">
    <property type="nucleotide sequence ID" value="NZ_JBHSTP010000001.1"/>
</dbReference>
<keyword evidence="1" id="KW-0805">Transcription regulation</keyword>
<comment type="caution">
    <text evidence="4">The sequence shown here is derived from an EMBL/GenBank/DDBJ whole genome shotgun (WGS) entry which is preliminary data.</text>
</comment>
<evidence type="ECO:0000259" key="3">
    <source>
        <dbReference type="Pfam" id="PF02909"/>
    </source>
</evidence>
<evidence type="ECO:0000313" key="4">
    <source>
        <dbReference type="EMBL" id="MFC6355935.1"/>
    </source>
</evidence>
<dbReference type="Proteomes" id="UP001596306">
    <property type="component" value="Unassembled WGS sequence"/>
</dbReference>
<keyword evidence="2" id="KW-0804">Transcription</keyword>
<dbReference type="InterPro" id="IPR009057">
    <property type="entry name" value="Homeodomain-like_sf"/>
</dbReference>
<evidence type="ECO:0000313" key="5">
    <source>
        <dbReference type="Proteomes" id="UP001596306"/>
    </source>
</evidence>
<dbReference type="Gene3D" id="1.10.10.60">
    <property type="entry name" value="Homeodomain-like"/>
    <property type="match status" value="1"/>
</dbReference>
<keyword evidence="5" id="KW-1185">Reference proteome</keyword>
<dbReference type="InterPro" id="IPR036271">
    <property type="entry name" value="Tet_transcr_reg_TetR-rel_C_sf"/>
</dbReference>
<dbReference type="SUPFAM" id="SSF46689">
    <property type="entry name" value="Homeodomain-like"/>
    <property type="match status" value="1"/>
</dbReference>